<evidence type="ECO:0000256" key="1">
    <source>
        <dbReference type="SAM" id="MobiDB-lite"/>
    </source>
</evidence>
<protein>
    <submittedName>
        <fullName evidence="2">Uncharacterized protein</fullName>
    </submittedName>
</protein>
<sequence length="150" mass="16479">MTTNCEQDQQIPRTTFRHCAHKERSPSPRSLGHCSFDEGALGLPPLAVKLNRLGISIESLAFASFLCSDGSTICIDRKRPTVTGVLAASEYRNHSQLPRQGGQGESPRTEEMSVETLHQLDFHALEASKIVGRRFLEETSGVKAGEQDNT</sequence>
<comment type="caution">
    <text evidence="2">The sequence shown here is derived from an EMBL/GenBank/DDBJ whole genome shotgun (WGS) entry which is preliminary data.</text>
</comment>
<reference evidence="2 3" key="1">
    <citation type="journal article" date="2023" name="Sci. Data">
        <title>Genome assembly of the Korean intertidal mud-creeper Batillaria attramentaria.</title>
        <authorList>
            <person name="Patra A.K."/>
            <person name="Ho P.T."/>
            <person name="Jun S."/>
            <person name="Lee S.J."/>
            <person name="Kim Y."/>
            <person name="Won Y.J."/>
        </authorList>
    </citation>
    <scope>NUCLEOTIDE SEQUENCE [LARGE SCALE GENOMIC DNA]</scope>
    <source>
        <strain evidence="2">Wonlab-2016</strain>
    </source>
</reference>
<feature type="region of interest" description="Disordered" evidence="1">
    <location>
        <begin position="93"/>
        <end position="112"/>
    </location>
</feature>
<keyword evidence="3" id="KW-1185">Reference proteome</keyword>
<accession>A0ABD0LUT1</accession>
<proteinExistence type="predicted"/>
<organism evidence="2 3">
    <name type="scientific">Batillaria attramentaria</name>
    <dbReference type="NCBI Taxonomy" id="370345"/>
    <lineage>
        <taxon>Eukaryota</taxon>
        <taxon>Metazoa</taxon>
        <taxon>Spiralia</taxon>
        <taxon>Lophotrochozoa</taxon>
        <taxon>Mollusca</taxon>
        <taxon>Gastropoda</taxon>
        <taxon>Caenogastropoda</taxon>
        <taxon>Sorbeoconcha</taxon>
        <taxon>Cerithioidea</taxon>
        <taxon>Batillariidae</taxon>
        <taxon>Batillaria</taxon>
    </lineage>
</organism>
<gene>
    <name evidence="2" type="ORF">BaRGS_00005517</name>
</gene>
<dbReference type="Proteomes" id="UP001519460">
    <property type="component" value="Unassembled WGS sequence"/>
</dbReference>
<name>A0ABD0LUT1_9CAEN</name>
<evidence type="ECO:0000313" key="2">
    <source>
        <dbReference type="EMBL" id="KAK7503252.1"/>
    </source>
</evidence>
<dbReference type="EMBL" id="JACVVK020000021">
    <property type="protein sequence ID" value="KAK7503252.1"/>
    <property type="molecule type" value="Genomic_DNA"/>
</dbReference>
<dbReference type="AlphaFoldDB" id="A0ABD0LUT1"/>
<evidence type="ECO:0000313" key="3">
    <source>
        <dbReference type="Proteomes" id="UP001519460"/>
    </source>
</evidence>